<keyword evidence="4 6" id="KW-1133">Transmembrane helix</keyword>
<feature type="transmembrane region" description="Helical" evidence="6">
    <location>
        <begin position="137"/>
        <end position="158"/>
    </location>
</feature>
<keyword evidence="3 6" id="KW-0812">Transmembrane</keyword>
<feature type="transmembrane region" description="Helical" evidence="6">
    <location>
        <begin position="111"/>
        <end position="131"/>
    </location>
</feature>
<dbReference type="InterPro" id="IPR022791">
    <property type="entry name" value="L-PG_synthase/AglD"/>
</dbReference>
<feature type="non-terminal residue" evidence="7">
    <location>
        <position position="1"/>
    </location>
</feature>
<dbReference type="PANTHER" id="PTHR39087:SF2">
    <property type="entry name" value="UPF0104 MEMBRANE PROTEIN MJ1595"/>
    <property type="match status" value="1"/>
</dbReference>
<evidence type="ECO:0000256" key="1">
    <source>
        <dbReference type="ARBA" id="ARBA00004651"/>
    </source>
</evidence>
<dbReference type="PANTHER" id="PTHR39087">
    <property type="entry name" value="UPF0104 MEMBRANE PROTEIN MJ1595"/>
    <property type="match status" value="1"/>
</dbReference>
<dbReference type="NCBIfam" id="TIGR00374">
    <property type="entry name" value="flippase-like domain"/>
    <property type="match status" value="1"/>
</dbReference>
<name>X0W384_9ZZZZ</name>
<gene>
    <name evidence="7" type="ORF">S01H1_47879</name>
</gene>
<proteinExistence type="predicted"/>
<dbReference type="Pfam" id="PF03706">
    <property type="entry name" value="LPG_synthase_TM"/>
    <property type="match status" value="1"/>
</dbReference>
<evidence type="ECO:0000313" key="7">
    <source>
        <dbReference type="EMBL" id="GAG24995.1"/>
    </source>
</evidence>
<reference evidence="7" key="1">
    <citation type="journal article" date="2014" name="Front. Microbiol.">
        <title>High frequency of phylogenetically diverse reductive dehalogenase-homologous genes in deep subseafloor sedimentary metagenomes.</title>
        <authorList>
            <person name="Kawai M."/>
            <person name="Futagami T."/>
            <person name="Toyoda A."/>
            <person name="Takaki Y."/>
            <person name="Nishi S."/>
            <person name="Hori S."/>
            <person name="Arai W."/>
            <person name="Tsubouchi T."/>
            <person name="Morono Y."/>
            <person name="Uchiyama I."/>
            <person name="Ito T."/>
            <person name="Fujiyama A."/>
            <person name="Inagaki F."/>
            <person name="Takami H."/>
        </authorList>
    </citation>
    <scope>NUCLEOTIDE SEQUENCE</scope>
    <source>
        <strain evidence="7">Expedition CK06-06</strain>
    </source>
</reference>
<sequence length="261" mass="29070">VLYFLLTKVDIDLQQTARVMRGTNLLLYLLAFFVYYLTFPLRGWRWRILLLNAQFDDPPPVSDLAEMVFLSYFANTLAPAKLGDLYRGYLLGRNASVSFPKTMGTILAERFIALVVLFALVGAISLVGFGGRLPETILQILGMSFLLVVVGVMGLLAMKGVRGFLRKTLPTRLKSFYIRLEEGIFLSFQRFPLLLALTILIWVMEGARFFFAARALNLALDPLMTLFIALGAALLTTLPFTPAGLGFVESAIVAMLLWLAT</sequence>
<comment type="subcellular location">
    <subcellularLocation>
        <location evidence="1">Cell membrane</location>
        <topology evidence="1">Multi-pass membrane protein</topology>
    </subcellularLocation>
</comment>
<dbReference type="GO" id="GO:0005886">
    <property type="term" value="C:plasma membrane"/>
    <property type="evidence" value="ECO:0007669"/>
    <property type="project" value="UniProtKB-SubCell"/>
</dbReference>
<feature type="transmembrane region" description="Helical" evidence="6">
    <location>
        <begin position="183"/>
        <end position="203"/>
    </location>
</feature>
<dbReference type="AlphaFoldDB" id="X0W384"/>
<keyword evidence="5 6" id="KW-0472">Membrane</keyword>
<evidence type="ECO:0000256" key="4">
    <source>
        <dbReference type="ARBA" id="ARBA00022989"/>
    </source>
</evidence>
<evidence type="ECO:0000256" key="5">
    <source>
        <dbReference type="ARBA" id="ARBA00023136"/>
    </source>
</evidence>
<dbReference type="EMBL" id="BARS01030711">
    <property type="protein sequence ID" value="GAG24995.1"/>
    <property type="molecule type" value="Genomic_DNA"/>
</dbReference>
<feature type="transmembrane region" description="Helical" evidence="6">
    <location>
        <begin position="25"/>
        <end position="44"/>
    </location>
</feature>
<comment type="caution">
    <text evidence="7">The sequence shown here is derived from an EMBL/GenBank/DDBJ whole genome shotgun (WGS) entry which is preliminary data.</text>
</comment>
<organism evidence="7">
    <name type="scientific">marine sediment metagenome</name>
    <dbReference type="NCBI Taxonomy" id="412755"/>
    <lineage>
        <taxon>unclassified sequences</taxon>
        <taxon>metagenomes</taxon>
        <taxon>ecological metagenomes</taxon>
    </lineage>
</organism>
<protein>
    <recommendedName>
        <fullName evidence="8">Flippase-like domain-containing protein</fullName>
    </recommendedName>
</protein>
<evidence type="ECO:0000256" key="3">
    <source>
        <dbReference type="ARBA" id="ARBA00022692"/>
    </source>
</evidence>
<accession>X0W384</accession>
<evidence type="ECO:0008006" key="8">
    <source>
        <dbReference type="Google" id="ProtNLM"/>
    </source>
</evidence>
<evidence type="ECO:0000256" key="2">
    <source>
        <dbReference type="ARBA" id="ARBA00022475"/>
    </source>
</evidence>
<keyword evidence="2" id="KW-1003">Cell membrane</keyword>
<evidence type="ECO:0000256" key="6">
    <source>
        <dbReference type="SAM" id="Phobius"/>
    </source>
</evidence>